<comment type="similarity">
    <text evidence="1 6 7">Belongs to the ArsC family.</text>
</comment>
<evidence type="ECO:0000313" key="8">
    <source>
        <dbReference type="EMBL" id="PZQ74669.1"/>
    </source>
</evidence>
<keyword evidence="2" id="KW-0059">Arsenical resistance</keyword>
<dbReference type="InterPro" id="IPR036249">
    <property type="entry name" value="Thioredoxin-like_sf"/>
</dbReference>
<dbReference type="EC" id="1.20.4.1" evidence="4 7"/>
<dbReference type="Pfam" id="PF03960">
    <property type="entry name" value="ArsC"/>
    <property type="match status" value="1"/>
</dbReference>
<dbReference type="EMBL" id="QFPP01000119">
    <property type="protein sequence ID" value="PZQ74669.1"/>
    <property type="molecule type" value="Genomic_DNA"/>
</dbReference>
<dbReference type="PANTHER" id="PTHR30041:SF5">
    <property type="entry name" value="ARSENATE REDUCTASE-RELATED"/>
    <property type="match status" value="1"/>
</dbReference>
<keyword evidence="3 7" id="KW-0560">Oxidoreductase</keyword>
<dbReference type="AlphaFoldDB" id="A0A2W5QDR8"/>
<dbReference type="InterPro" id="IPR006659">
    <property type="entry name" value="Arsenate_reductase"/>
</dbReference>
<reference evidence="8 9" key="1">
    <citation type="submission" date="2017-08" db="EMBL/GenBank/DDBJ databases">
        <title>Infants hospitalized years apart are colonized by the same room-sourced microbial strains.</title>
        <authorList>
            <person name="Brooks B."/>
            <person name="Olm M.R."/>
            <person name="Firek B.A."/>
            <person name="Baker R."/>
            <person name="Thomas B.C."/>
            <person name="Morowitz M.J."/>
            <person name="Banfield J.F."/>
        </authorList>
    </citation>
    <scope>NUCLEOTIDE SEQUENCE [LARGE SCALE GENOMIC DNA]</scope>
    <source>
        <strain evidence="8">S2_005_003_R2_41</strain>
    </source>
</reference>
<name>A0A2W5QDR8_VARPD</name>
<evidence type="ECO:0000256" key="3">
    <source>
        <dbReference type="ARBA" id="ARBA00023002"/>
    </source>
</evidence>
<dbReference type="PROSITE" id="PS51353">
    <property type="entry name" value="ARSC"/>
    <property type="match status" value="1"/>
</dbReference>
<organism evidence="8 9">
    <name type="scientific">Variovorax paradoxus</name>
    <dbReference type="NCBI Taxonomy" id="34073"/>
    <lineage>
        <taxon>Bacteria</taxon>
        <taxon>Pseudomonadati</taxon>
        <taxon>Pseudomonadota</taxon>
        <taxon>Betaproteobacteria</taxon>
        <taxon>Burkholderiales</taxon>
        <taxon>Comamonadaceae</taxon>
        <taxon>Variovorax</taxon>
    </lineage>
</organism>
<dbReference type="SUPFAM" id="SSF52833">
    <property type="entry name" value="Thioredoxin-like"/>
    <property type="match status" value="1"/>
</dbReference>
<evidence type="ECO:0000256" key="1">
    <source>
        <dbReference type="ARBA" id="ARBA00007198"/>
    </source>
</evidence>
<protein>
    <recommendedName>
        <fullName evidence="5 7">Arsenate reductase</fullName>
        <ecNumber evidence="4 7">1.20.4.1</ecNumber>
    </recommendedName>
</protein>
<dbReference type="PANTHER" id="PTHR30041">
    <property type="entry name" value="ARSENATE REDUCTASE"/>
    <property type="match status" value="1"/>
</dbReference>
<gene>
    <name evidence="8" type="primary">arsC</name>
    <name evidence="8" type="ORF">DI563_11685</name>
</gene>
<accession>A0A2W5QDR8</accession>
<evidence type="ECO:0000256" key="5">
    <source>
        <dbReference type="ARBA" id="ARBA00039879"/>
    </source>
</evidence>
<sequence length="122" mass="13515">MTSADPSIVLYHNPGCSTSRNALAMLRERGIEPTIVEYLKTPPGKTRLRELVDAMGGSVRALLRIKAAPYEELGLADPKWSDEQLLDFMVQHPVLMERPVLVTPLGTRLGRPKEKVLEVLPG</sequence>
<evidence type="ECO:0000256" key="7">
    <source>
        <dbReference type="RuleBase" id="RU362029"/>
    </source>
</evidence>
<comment type="catalytic activity">
    <reaction evidence="7">
        <text>[glutaredoxin]-dithiol + arsenate + glutathione + H(+) = glutathionyl-S-S-[glutaredoxin] + arsenite + H2O</text>
        <dbReference type="Rhea" id="RHEA:22016"/>
        <dbReference type="Rhea" id="RHEA-COMP:10729"/>
        <dbReference type="Rhea" id="RHEA-COMP:17668"/>
        <dbReference type="ChEBI" id="CHEBI:15377"/>
        <dbReference type="ChEBI" id="CHEBI:15378"/>
        <dbReference type="ChEBI" id="CHEBI:29242"/>
        <dbReference type="ChEBI" id="CHEBI:29950"/>
        <dbReference type="ChEBI" id="CHEBI:48597"/>
        <dbReference type="ChEBI" id="CHEBI:57925"/>
        <dbReference type="ChEBI" id="CHEBI:146199"/>
        <dbReference type="EC" id="1.20.4.1"/>
    </reaction>
</comment>
<dbReference type="Gene3D" id="3.40.30.10">
    <property type="entry name" value="Glutaredoxin"/>
    <property type="match status" value="1"/>
</dbReference>
<dbReference type="GO" id="GO:0008794">
    <property type="term" value="F:arsenate reductase (glutaredoxin) activity"/>
    <property type="evidence" value="ECO:0007669"/>
    <property type="project" value="UniProtKB-UniRule"/>
</dbReference>
<evidence type="ECO:0000256" key="2">
    <source>
        <dbReference type="ARBA" id="ARBA00022849"/>
    </source>
</evidence>
<dbReference type="Proteomes" id="UP000249135">
    <property type="component" value="Unassembled WGS sequence"/>
</dbReference>
<proteinExistence type="inferred from homology"/>
<comment type="caution">
    <text evidence="8">The sequence shown here is derived from an EMBL/GenBank/DDBJ whole genome shotgun (WGS) entry which is preliminary data.</text>
</comment>
<dbReference type="InterPro" id="IPR006660">
    <property type="entry name" value="Arsenate_reductase-like"/>
</dbReference>
<dbReference type="NCBIfam" id="TIGR00014">
    <property type="entry name" value="arsC"/>
    <property type="match status" value="1"/>
</dbReference>
<evidence type="ECO:0000313" key="9">
    <source>
        <dbReference type="Proteomes" id="UP000249135"/>
    </source>
</evidence>
<dbReference type="CDD" id="cd03034">
    <property type="entry name" value="ArsC_ArsC"/>
    <property type="match status" value="1"/>
</dbReference>
<evidence type="ECO:0000256" key="4">
    <source>
        <dbReference type="ARBA" id="ARBA00038969"/>
    </source>
</evidence>
<evidence type="ECO:0000256" key="6">
    <source>
        <dbReference type="PROSITE-ProRule" id="PRU01282"/>
    </source>
</evidence>
<dbReference type="GO" id="GO:0046685">
    <property type="term" value="P:response to arsenic-containing substance"/>
    <property type="evidence" value="ECO:0007669"/>
    <property type="project" value="UniProtKB-KW"/>
</dbReference>